<proteinExistence type="predicted"/>
<organism evidence="1 2">
    <name type="scientific">Teladorsagia circumcincta</name>
    <name type="common">Brown stomach worm</name>
    <name type="synonym">Ostertagia circumcincta</name>
    <dbReference type="NCBI Taxonomy" id="45464"/>
    <lineage>
        <taxon>Eukaryota</taxon>
        <taxon>Metazoa</taxon>
        <taxon>Ecdysozoa</taxon>
        <taxon>Nematoda</taxon>
        <taxon>Chromadorea</taxon>
        <taxon>Rhabditida</taxon>
        <taxon>Rhabditina</taxon>
        <taxon>Rhabditomorpha</taxon>
        <taxon>Strongyloidea</taxon>
        <taxon>Trichostrongylidae</taxon>
        <taxon>Teladorsagia</taxon>
    </lineage>
</organism>
<dbReference type="Proteomes" id="UP000230423">
    <property type="component" value="Unassembled WGS sequence"/>
</dbReference>
<evidence type="ECO:0000313" key="1">
    <source>
        <dbReference type="EMBL" id="PIO76350.1"/>
    </source>
</evidence>
<protein>
    <submittedName>
        <fullName evidence="1">Uncharacterized protein</fullName>
    </submittedName>
</protein>
<evidence type="ECO:0000313" key="2">
    <source>
        <dbReference type="Proteomes" id="UP000230423"/>
    </source>
</evidence>
<dbReference type="OrthoDB" id="5779171at2759"/>
<keyword evidence="2" id="KW-1185">Reference proteome</keyword>
<dbReference type="EMBL" id="KZ345059">
    <property type="protein sequence ID" value="PIO76350.1"/>
    <property type="molecule type" value="Genomic_DNA"/>
</dbReference>
<sequence>MHRLSLSSLILLSDTYTRYTMETEQTLWIMAKNYFSLAQKAPISSVVAITELKELPVLKTIEKRRITPVRTANVDETFLYEYGSLNMP</sequence>
<name>A0A2G9V3Q4_TELCI</name>
<accession>A0A2G9V3Q4</accession>
<gene>
    <name evidence="1" type="ORF">TELCIR_01581</name>
</gene>
<reference evidence="1 2" key="1">
    <citation type="submission" date="2015-09" db="EMBL/GenBank/DDBJ databases">
        <title>Draft genome of the parasitic nematode Teladorsagia circumcincta isolate WARC Sus (inbred).</title>
        <authorList>
            <person name="Mitreva M."/>
        </authorList>
    </citation>
    <scope>NUCLEOTIDE SEQUENCE [LARGE SCALE GENOMIC DNA]</scope>
    <source>
        <strain evidence="1 2">S</strain>
    </source>
</reference>
<dbReference type="AlphaFoldDB" id="A0A2G9V3Q4"/>